<dbReference type="InterPro" id="IPR004038">
    <property type="entry name" value="Ribosomal_eL8/eL30/eS12/Gad45"/>
</dbReference>
<feature type="domain" description="Ribosomal protein eL8/eL30/eS12/Gadd45" evidence="3">
    <location>
        <begin position="76"/>
        <end position="157"/>
    </location>
</feature>
<dbReference type="InterPro" id="IPR024824">
    <property type="entry name" value="GADD45"/>
</dbReference>
<dbReference type="GO" id="GO:0051726">
    <property type="term" value="P:regulation of cell cycle"/>
    <property type="evidence" value="ECO:0007669"/>
    <property type="project" value="InterPro"/>
</dbReference>
<dbReference type="AlphaFoldDB" id="A0AAJ7TSQ5"/>
<dbReference type="PANTHER" id="PTHR10411:SF8">
    <property type="entry name" value="FI09246P"/>
    <property type="match status" value="1"/>
</dbReference>
<evidence type="ECO:0000256" key="1">
    <source>
        <dbReference type="ARBA" id="ARBA00007361"/>
    </source>
</evidence>
<dbReference type="Gene3D" id="3.30.1330.30">
    <property type="match status" value="1"/>
</dbReference>
<proteinExistence type="inferred from homology"/>
<dbReference type="GeneID" id="116948899"/>
<dbReference type="KEGG" id="pmrn:116948899"/>
<dbReference type="Proteomes" id="UP001318040">
    <property type="component" value="Chromosome 35"/>
</dbReference>
<evidence type="ECO:0000313" key="5">
    <source>
        <dbReference type="RefSeq" id="XP_032822018.1"/>
    </source>
</evidence>
<dbReference type="PANTHER" id="PTHR10411">
    <property type="entry name" value="GROWTH ARREST AND DNA DAMAGE-INDUCIBLE PROTEIN GADD45"/>
    <property type="match status" value="1"/>
</dbReference>
<dbReference type="RefSeq" id="XP_032822018.1">
    <property type="nucleotide sequence ID" value="XM_032966127.1"/>
</dbReference>
<dbReference type="InterPro" id="IPR029064">
    <property type="entry name" value="Ribosomal_eL30-like_sf"/>
</dbReference>
<feature type="region of interest" description="Disordered" evidence="2">
    <location>
        <begin position="1"/>
        <end position="22"/>
    </location>
</feature>
<dbReference type="Pfam" id="PF01248">
    <property type="entry name" value="Ribosomal_L7Ae"/>
    <property type="match status" value="1"/>
</dbReference>
<evidence type="ECO:0000313" key="4">
    <source>
        <dbReference type="Proteomes" id="UP001318040"/>
    </source>
</evidence>
<comment type="similarity">
    <text evidence="1">Belongs to the GADD45 family.</text>
</comment>
<gene>
    <name evidence="5" type="primary">LOC116948899</name>
</gene>
<reference evidence="5" key="1">
    <citation type="submission" date="2025-08" db="UniProtKB">
        <authorList>
            <consortium name="RefSeq"/>
        </authorList>
    </citation>
    <scope>IDENTIFICATION</scope>
    <source>
        <tissue evidence="5">Sperm</tissue>
    </source>
</reference>
<organism evidence="4 5">
    <name type="scientific">Petromyzon marinus</name>
    <name type="common">Sea lamprey</name>
    <dbReference type="NCBI Taxonomy" id="7757"/>
    <lineage>
        <taxon>Eukaryota</taxon>
        <taxon>Metazoa</taxon>
        <taxon>Chordata</taxon>
        <taxon>Craniata</taxon>
        <taxon>Vertebrata</taxon>
        <taxon>Cyclostomata</taxon>
        <taxon>Hyperoartia</taxon>
        <taxon>Petromyzontiformes</taxon>
        <taxon>Petromyzontidae</taxon>
        <taxon>Petromyzon</taxon>
    </lineage>
</organism>
<keyword evidence="4" id="KW-1185">Reference proteome</keyword>
<name>A0AAJ7TSQ5_PETMA</name>
<protein>
    <submittedName>
        <fullName evidence="5">Growth arrest and DNA damage-inducible protein GADD45 beta-like</fullName>
    </submittedName>
</protein>
<evidence type="ECO:0000259" key="3">
    <source>
        <dbReference type="Pfam" id="PF01248"/>
    </source>
</evidence>
<dbReference type="SUPFAM" id="SSF55315">
    <property type="entry name" value="L30e-like"/>
    <property type="match status" value="1"/>
</dbReference>
<dbReference type="GO" id="GO:0005737">
    <property type="term" value="C:cytoplasm"/>
    <property type="evidence" value="ECO:0007669"/>
    <property type="project" value="TreeGrafter"/>
</dbReference>
<sequence>MNGSAPTHFSSGGGSSSNGGGVVRKRRMRFAFPRAKRNRVGGLPEPSMTLGRERAANDENICPIESMEHVGAVEQALEDLVLGSNRHGHLTVGVYEAAKLLNIDPDSVVLCLLAADADEESDLALQIHFTLIQAFCGDNDIDVIRVRGVERLAQLLAMSGGVGAGRASAPSGVVGAGGCESDDGSCCNTTNSYFSYTADEPRDLHCLLLTAPLPAGPLRTVAAFCADSRHNNQWVPCLNLAER</sequence>
<evidence type="ECO:0000256" key="2">
    <source>
        <dbReference type="SAM" id="MobiDB-lite"/>
    </source>
</evidence>
<feature type="compositionally biased region" description="Gly residues" evidence="2">
    <location>
        <begin position="11"/>
        <end position="22"/>
    </location>
</feature>
<accession>A0AAJ7TSQ5</accession>
<dbReference type="GO" id="GO:0005634">
    <property type="term" value="C:nucleus"/>
    <property type="evidence" value="ECO:0007669"/>
    <property type="project" value="InterPro"/>
</dbReference>